<reference key="2">
    <citation type="submission" date="2011-04" db="EMBL/GenBank/DDBJ databases">
        <title>Complete sequence of chromosome of Haliscomenobacter hydrossis DSM 1100.</title>
        <authorList>
            <consortium name="US DOE Joint Genome Institute (JGI-PGF)"/>
            <person name="Lucas S."/>
            <person name="Han J."/>
            <person name="Lapidus A."/>
            <person name="Bruce D."/>
            <person name="Goodwin L."/>
            <person name="Pitluck S."/>
            <person name="Peters L."/>
            <person name="Kyrpides N."/>
            <person name="Mavromatis K."/>
            <person name="Ivanova N."/>
            <person name="Ovchinnikova G."/>
            <person name="Pagani I."/>
            <person name="Daligault H."/>
            <person name="Detter J.C."/>
            <person name="Han C."/>
            <person name="Land M."/>
            <person name="Hauser L."/>
            <person name="Markowitz V."/>
            <person name="Cheng J.-F."/>
            <person name="Hugenholtz P."/>
            <person name="Woyke T."/>
            <person name="Wu D."/>
            <person name="Verbarg S."/>
            <person name="Frueling A."/>
            <person name="Brambilla E."/>
            <person name="Klenk H.-P."/>
            <person name="Eisen J.A."/>
        </authorList>
    </citation>
    <scope>NUCLEOTIDE SEQUENCE</scope>
    <source>
        <strain>DSM 1100</strain>
    </source>
</reference>
<dbReference type="GO" id="GO:0016887">
    <property type="term" value="F:ATP hydrolysis activity"/>
    <property type="evidence" value="ECO:0007669"/>
    <property type="project" value="InterPro"/>
</dbReference>
<dbReference type="eggNOG" id="COG1136">
    <property type="taxonomic scope" value="Bacteria"/>
</dbReference>
<dbReference type="Pfam" id="PF00005">
    <property type="entry name" value="ABC_tran"/>
    <property type="match status" value="1"/>
</dbReference>
<dbReference type="PROSITE" id="PS50893">
    <property type="entry name" value="ABC_TRANSPORTER_2"/>
    <property type="match status" value="1"/>
</dbReference>
<reference evidence="7 8" key="1">
    <citation type="journal article" date="2011" name="Stand. Genomic Sci.">
        <title>Complete genome sequence of Haliscomenobacter hydrossis type strain (O).</title>
        <authorList>
            <consortium name="US DOE Joint Genome Institute (JGI-PGF)"/>
            <person name="Daligault H."/>
            <person name="Lapidus A."/>
            <person name="Zeytun A."/>
            <person name="Nolan M."/>
            <person name="Lucas S."/>
            <person name="Del Rio T.G."/>
            <person name="Tice H."/>
            <person name="Cheng J.F."/>
            <person name="Tapia R."/>
            <person name="Han C."/>
            <person name="Goodwin L."/>
            <person name="Pitluck S."/>
            <person name="Liolios K."/>
            <person name="Pagani I."/>
            <person name="Ivanova N."/>
            <person name="Huntemann M."/>
            <person name="Mavromatis K."/>
            <person name="Mikhailova N."/>
            <person name="Pati A."/>
            <person name="Chen A."/>
            <person name="Palaniappan K."/>
            <person name="Land M."/>
            <person name="Hauser L."/>
            <person name="Brambilla E.M."/>
            <person name="Rohde M."/>
            <person name="Verbarg S."/>
            <person name="Goker M."/>
            <person name="Bristow J."/>
            <person name="Eisen J.A."/>
            <person name="Markowitz V."/>
            <person name="Hugenholtz P."/>
            <person name="Kyrpides N.C."/>
            <person name="Klenk H.P."/>
            <person name="Woyke T."/>
        </authorList>
    </citation>
    <scope>NUCLEOTIDE SEQUENCE [LARGE SCALE GENOMIC DNA]</scope>
    <source>
        <strain evidence="8">ATCC 27775 / DSM 1100 / LMG 10767 / O</strain>
    </source>
</reference>
<dbReference type="InterPro" id="IPR017871">
    <property type="entry name" value="ABC_transporter-like_CS"/>
</dbReference>
<evidence type="ECO:0000256" key="1">
    <source>
        <dbReference type="ARBA" id="ARBA00022448"/>
    </source>
</evidence>
<evidence type="ECO:0000256" key="2">
    <source>
        <dbReference type="ARBA" id="ARBA00022741"/>
    </source>
</evidence>
<proteinExistence type="inferred from homology"/>
<keyword evidence="4" id="KW-1278">Translocase</keyword>
<dbReference type="GO" id="GO:0098796">
    <property type="term" value="C:membrane protein complex"/>
    <property type="evidence" value="ECO:0007669"/>
    <property type="project" value="UniProtKB-ARBA"/>
</dbReference>
<dbReference type="STRING" id="760192.Halhy_2369"/>
<evidence type="ECO:0000313" key="8">
    <source>
        <dbReference type="Proteomes" id="UP000008461"/>
    </source>
</evidence>
<dbReference type="SUPFAM" id="SSF52540">
    <property type="entry name" value="P-loop containing nucleoside triphosphate hydrolases"/>
    <property type="match status" value="1"/>
</dbReference>
<gene>
    <name evidence="7" type="ordered locus">Halhy_2369</name>
</gene>
<dbReference type="PANTHER" id="PTHR42798:SF6">
    <property type="entry name" value="CELL DIVISION ATP-BINDING PROTEIN FTSE"/>
    <property type="match status" value="1"/>
</dbReference>
<dbReference type="CDD" id="cd03255">
    <property type="entry name" value="ABC_MJ0796_LolCDE_FtsE"/>
    <property type="match status" value="1"/>
</dbReference>
<sequence length="220" mass="24372">MIKLSGIEKVYRTSSIETLALDNINVDIQPGEFVSIMGPSGCGKSTLLNIIGLLDEPSKGAVEINQRELKGYKDKELARIRNLEIGFIFQSFHLINDLSVLDNVEIPLLYRPGSGSNRRELAKEALEKVGLSNRMKHFPNQLSGGQKQRVAIARAIVGRPSIILADEPTGNLDSNMGNEILNILLQLNKEGTTIVMVTHDENMAKHTNRLIRLFDGRQVS</sequence>
<accession>F4KVB9</accession>
<dbReference type="HOGENOM" id="CLU_000604_1_22_10"/>
<evidence type="ECO:0000256" key="4">
    <source>
        <dbReference type="ARBA" id="ARBA00022967"/>
    </source>
</evidence>
<dbReference type="GO" id="GO:0022857">
    <property type="term" value="F:transmembrane transporter activity"/>
    <property type="evidence" value="ECO:0007669"/>
    <property type="project" value="UniProtKB-ARBA"/>
</dbReference>
<dbReference type="GO" id="GO:0005524">
    <property type="term" value="F:ATP binding"/>
    <property type="evidence" value="ECO:0007669"/>
    <property type="project" value="UniProtKB-KW"/>
</dbReference>
<dbReference type="SMART" id="SM00382">
    <property type="entry name" value="AAA"/>
    <property type="match status" value="1"/>
</dbReference>
<organism evidence="7 8">
    <name type="scientific">Haliscomenobacter hydrossis (strain ATCC 27775 / DSM 1100 / LMG 10767 / O)</name>
    <dbReference type="NCBI Taxonomy" id="760192"/>
    <lineage>
        <taxon>Bacteria</taxon>
        <taxon>Pseudomonadati</taxon>
        <taxon>Bacteroidota</taxon>
        <taxon>Saprospiria</taxon>
        <taxon>Saprospirales</taxon>
        <taxon>Haliscomenobacteraceae</taxon>
        <taxon>Haliscomenobacter</taxon>
    </lineage>
</organism>
<feature type="domain" description="ABC transporter" evidence="6">
    <location>
        <begin position="2"/>
        <end position="219"/>
    </location>
</feature>
<keyword evidence="8" id="KW-1185">Reference proteome</keyword>
<dbReference type="InterPro" id="IPR003593">
    <property type="entry name" value="AAA+_ATPase"/>
</dbReference>
<dbReference type="RefSeq" id="WP_013764794.1">
    <property type="nucleotide sequence ID" value="NC_015510.1"/>
</dbReference>
<dbReference type="FunFam" id="3.40.50.300:FF:000032">
    <property type="entry name" value="Export ABC transporter ATP-binding protein"/>
    <property type="match status" value="1"/>
</dbReference>
<dbReference type="KEGG" id="hhy:Halhy_2369"/>
<dbReference type="Gene3D" id="3.40.50.300">
    <property type="entry name" value="P-loop containing nucleotide triphosphate hydrolases"/>
    <property type="match status" value="1"/>
</dbReference>
<dbReference type="EMBL" id="CP002691">
    <property type="protein sequence ID" value="AEE50245.1"/>
    <property type="molecule type" value="Genomic_DNA"/>
</dbReference>
<dbReference type="OrthoDB" id="1114670at2"/>
<name>F4KVB9_HALH1</name>
<dbReference type="PANTHER" id="PTHR42798">
    <property type="entry name" value="LIPOPROTEIN-RELEASING SYSTEM ATP-BINDING PROTEIN LOLD"/>
    <property type="match status" value="1"/>
</dbReference>
<keyword evidence="3" id="KW-0067">ATP-binding</keyword>
<evidence type="ECO:0000259" key="6">
    <source>
        <dbReference type="PROSITE" id="PS50893"/>
    </source>
</evidence>
<keyword evidence="2" id="KW-0547">Nucleotide-binding</keyword>
<comment type="similarity">
    <text evidence="5">Belongs to the ABC transporter superfamily. Macrolide exporter (TC 3.A.1.122) family.</text>
</comment>
<keyword evidence="1" id="KW-0813">Transport</keyword>
<protein>
    <submittedName>
        <fullName evidence="7">Phosphonate-transporting ATPase</fullName>
    </submittedName>
</protein>
<dbReference type="PROSITE" id="PS00211">
    <property type="entry name" value="ABC_TRANSPORTER_1"/>
    <property type="match status" value="1"/>
</dbReference>
<dbReference type="Proteomes" id="UP000008461">
    <property type="component" value="Chromosome"/>
</dbReference>
<evidence type="ECO:0000256" key="3">
    <source>
        <dbReference type="ARBA" id="ARBA00022840"/>
    </source>
</evidence>
<dbReference type="InterPro" id="IPR027417">
    <property type="entry name" value="P-loop_NTPase"/>
</dbReference>
<dbReference type="InterPro" id="IPR003439">
    <property type="entry name" value="ABC_transporter-like_ATP-bd"/>
</dbReference>
<evidence type="ECO:0000313" key="7">
    <source>
        <dbReference type="EMBL" id="AEE50245.1"/>
    </source>
</evidence>
<evidence type="ECO:0000256" key="5">
    <source>
        <dbReference type="ARBA" id="ARBA00038388"/>
    </source>
</evidence>
<dbReference type="AlphaFoldDB" id="F4KVB9"/>
<dbReference type="InterPro" id="IPR017911">
    <property type="entry name" value="MacB-like_ATP-bd"/>
</dbReference>